<accession>A0A2V2YC42</accession>
<dbReference type="AlphaFoldDB" id="A0A2V2YC42"/>
<dbReference type="GO" id="GO:0004559">
    <property type="term" value="F:alpha-mannosidase activity"/>
    <property type="evidence" value="ECO:0007669"/>
    <property type="project" value="InterPro"/>
</dbReference>
<gene>
    <name evidence="3" type="ORF">DFQ01_14916</name>
</gene>
<evidence type="ECO:0000259" key="1">
    <source>
        <dbReference type="Pfam" id="PF07748"/>
    </source>
</evidence>
<comment type="caution">
    <text evidence="3">The sequence shown here is derived from an EMBL/GenBank/DDBJ whole genome shotgun (WGS) entry which is preliminary data.</text>
</comment>
<dbReference type="RefSeq" id="WP_110047586.1">
    <property type="nucleotide sequence ID" value="NZ_CP054613.1"/>
</dbReference>
<name>A0A2V2YC42_9BACL</name>
<dbReference type="EMBL" id="QGTQ01000049">
    <property type="protein sequence ID" value="PWV89120.1"/>
    <property type="molecule type" value="Genomic_DNA"/>
</dbReference>
<dbReference type="InterPro" id="IPR011682">
    <property type="entry name" value="Glyco_hydro_38_C"/>
</dbReference>
<dbReference type="OrthoDB" id="9764050at2"/>
<dbReference type="Gene3D" id="2.70.98.30">
    <property type="entry name" value="Golgi alpha-mannosidase II, domain 4"/>
    <property type="match status" value="1"/>
</dbReference>
<evidence type="ECO:0000313" key="3">
    <source>
        <dbReference type="EMBL" id="PWV89120.1"/>
    </source>
</evidence>
<reference evidence="3 4" key="1">
    <citation type="submission" date="2018-05" db="EMBL/GenBank/DDBJ databases">
        <title>Genomic Encyclopedia of Type Strains, Phase III (KMG-III): the genomes of soil and plant-associated and newly described type strains.</title>
        <authorList>
            <person name="Whitman W."/>
        </authorList>
    </citation>
    <scope>NUCLEOTIDE SEQUENCE [LARGE SCALE GENOMIC DNA]</scope>
    <source>
        <strain evidence="3 4">CECT 5696</strain>
    </source>
</reference>
<protein>
    <submittedName>
        <fullName evidence="3">Glycosyl hydrolase family 38</fullName>
    </submittedName>
</protein>
<feature type="domain" description="Glycosyl hydrolases family 38 C-terminal" evidence="2">
    <location>
        <begin position="303"/>
        <end position="373"/>
    </location>
</feature>
<dbReference type="Pfam" id="PF07748">
    <property type="entry name" value="Glyco_hydro_38C"/>
    <property type="match status" value="1"/>
</dbReference>
<feature type="domain" description="Glycosyl hydrolase family 38 C-terminal" evidence="1">
    <location>
        <begin position="4"/>
        <end position="227"/>
    </location>
</feature>
<dbReference type="Gene3D" id="2.60.40.2220">
    <property type="match status" value="1"/>
</dbReference>
<dbReference type="PANTHER" id="PTHR46017">
    <property type="entry name" value="ALPHA-MANNOSIDASE 2C1"/>
    <property type="match status" value="1"/>
</dbReference>
<dbReference type="SUPFAM" id="SSF74650">
    <property type="entry name" value="Galactose mutarotase-like"/>
    <property type="match status" value="1"/>
</dbReference>
<dbReference type="Proteomes" id="UP000246635">
    <property type="component" value="Unassembled WGS sequence"/>
</dbReference>
<evidence type="ECO:0000259" key="2">
    <source>
        <dbReference type="Pfam" id="PF17677"/>
    </source>
</evidence>
<dbReference type="GO" id="GO:0030246">
    <property type="term" value="F:carbohydrate binding"/>
    <property type="evidence" value="ECO:0007669"/>
    <property type="project" value="InterPro"/>
</dbReference>
<dbReference type="InterPro" id="IPR011013">
    <property type="entry name" value="Gal_mutarotase_sf_dom"/>
</dbReference>
<organism evidence="3 4">
    <name type="scientific">Paenibacillus cellulosilyticus</name>
    <dbReference type="NCBI Taxonomy" id="375489"/>
    <lineage>
        <taxon>Bacteria</taxon>
        <taxon>Bacillati</taxon>
        <taxon>Bacillota</taxon>
        <taxon>Bacilli</taxon>
        <taxon>Bacillales</taxon>
        <taxon>Paenibacillaceae</taxon>
        <taxon>Paenibacillus</taxon>
    </lineage>
</organism>
<dbReference type="GO" id="GO:0009313">
    <property type="term" value="P:oligosaccharide catabolic process"/>
    <property type="evidence" value="ECO:0007669"/>
    <property type="project" value="TreeGrafter"/>
</dbReference>
<evidence type="ECO:0000313" key="4">
    <source>
        <dbReference type="Proteomes" id="UP000246635"/>
    </source>
</evidence>
<dbReference type="GO" id="GO:0006013">
    <property type="term" value="P:mannose metabolic process"/>
    <property type="evidence" value="ECO:0007669"/>
    <property type="project" value="InterPro"/>
</dbReference>
<sequence>MANDKLSIFIHEDGSFDLNDLVNDRTYVGLGIYENCGDIGNEYVFRQPDDEKPLTTAGIAANIQLIEDTPFRAAFEIVHEWAIPRGAEDMFEDEKRRLIYIPERKSKRTDETVTIRIVTRLSLDAHGRGIAIRSEITNESTDHRIRMLFPTDLVAEDHFADSIFEVARRNTTPAEEWTNPSNCQHQQTFASVTDEQLGLTVANKGLHEYEVLRDGRNTIAVTLLRSSSELGDWGDFPTPEAQCLGLQIAELAVFPHAGGPVESKSYVDASEFGTPWFTSQPALGQSGSLPACHSWVQWCGDTLALTSVKLAAGTDDVMLRWVNLSAESGTLSVLLSNGSKQCYVSNILEERLESLETGQSVSLPVGPAKIVTLAIEM</sequence>
<dbReference type="PANTHER" id="PTHR46017:SF2">
    <property type="entry name" value="MANNOSYLGLYCERATE HYDROLASE"/>
    <property type="match status" value="1"/>
</dbReference>
<keyword evidence="4" id="KW-1185">Reference proteome</keyword>
<dbReference type="Pfam" id="PF17677">
    <property type="entry name" value="Glyco_hydro38C2"/>
    <property type="match status" value="1"/>
</dbReference>
<keyword evidence="3" id="KW-0378">Hydrolase</keyword>
<proteinExistence type="predicted"/>
<dbReference type="InterPro" id="IPR041147">
    <property type="entry name" value="GH38_C"/>
</dbReference>